<comment type="caution">
    <text evidence="2">The sequence shown here is derived from an EMBL/GenBank/DDBJ whole genome shotgun (WGS) entry which is preliminary data.</text>
</comment>
<dbReference type="AlphaFoldDB" id="A0A5R9F385"/>
<sequence>MAIFIFGIPVLLIVTVIFMVVFFSKSREKGDEDVFKSVYVYLVLFATLMMVIGGGISVFMAVADMVSPQGYYQSFQEYKEMRRYDQKGEVKDISEDLLQKEYDYIVKDDNERMEKQAKNQLIKSLGFIIIPLPVFFYFNRMRRKGNA</sequence>
<name>A0A5R9F385_9BACL</name>
<organism evidence="2 3">
    <name type="scientific">Exobacillus caeni</name>
    <dbReference type="NCBI Taxonomy" id="2574798"/>
    <lineage>
        <taxon>Bacteria</taxon>
        <taxon>Bacillati</taxon>
        <taxon>Bacillota</taxon>
        <taxon>Bacilli</taxon>
        <taxon>Bacillales</taxon>
        <taxon>Guptibacillaceae</taxon>
        <taxon>Exobacillus</taxon>
    </lineage>
</organism>
<protein>
    <submittedName>
        <fullName evidence="2">Uncharacterized protein</fullName>
    </submittedName>
</protein>
<evidence type="ECO:0000313" key="2">
    <source>
        <dbReference type="EMBL" id="TLS36038.1"/>
    </source>
</evidence>
<feature type="transmembrane region" description="Helical" evidence="1">
    <location>
        <begin position="38"/>
        <end position="62"/>
    </location>
</feature>
<keyword evidence="3" id="KW-1185">Reference proteome</keyword>
<keyword evidence="1" id="KW-0812">Transmembrane</keyword>
<accession>A0A5R9F385</accession>
<evidence type="ECO:0000313" key="3">
    <source>
        <dbReference type="Proteomes" id="UP000308230"/>
    </source>
</evidence>
<reference evidence="2 3" key="1">
    <citation type="submission" date="2019-04" db="EMBL/GenBank/DDBJ databases">
        <title>Bacillus caeni sp. nov., a bacterium isolated from mangrove sediment.</title>
        <authorList>
            <person name="Huang H."/>
            <person name="Mo K."/>
            <person name="Hu Y."/>
        </authorList>
    </citation>
    <scope>NUCLEOTIDE SEQUENCE [LARGE SCALE GENOMIC DNA]</scope>
    <source>
        <strain evidence="2 3">HB172195</strain>
    </source>
</reference>
<gene>
    <name evidence="2" type="ORF">FCL54_16735</name>
</gene>
<dbReference type="Proteomes" id="UP000308230">
    <property type="component" value="Unassembled WGS sequence"/>
</dbReference>
<dbReference type="OrthoDB" id="2925884at2"/>
<proteinExistence type="predicted"/>
<feature type="transmembrane region" description="Helical" evidence="1">
    <location>
        <begin position="6"/>
        <end position="26"/>
    </location>
</feature>
<evidence type="ECO:0000256" key="1">
    <source>
        <dbReference type="SAM" id="Phobius"/>
    </source>
</evidence>
<feature type="transmembrane region" description="Helical" evidence="1">
    <location>
        <begin position="121"/>
        <end position="138"/>
    </location>
</feature>
<keyword evidence="1" id="KW-0472">Membrane</keyword>
<keyword evidence="1" id="KW-1133">Transmembrane helix</keyword>
<dbReference type="RefSeq" id="WP_138127896.1">
    <property type="nucleotide sequence ID" value="NZ_SWLG01000013.1"/>
</dbReference>
<dbReference type="EMBL" id="SWLG01000013">
    <property type="protein sequence ID" value="TLS36038.1"/>
    <property type="molecule type" value="Genomic_DNA"/>
</dbReference>